<evidence type="ECO:0000313" key="1">
    <source>
        <dbReference type="EMBL" id="KAH3661207.1"/>
    </source>
</evidence>
<dbReference type="EMBL" id="JAEUBE010000487">
    <property type="protein sequence ID" value="KAH3661207.1"/>
    <property type="molecule type" value="Genomic_DNA"/>
</dbReference>
<dbReference type="AlphaFoldDB" id="A0A9P8NXF9"/>
<proteinExistence type="predicted"/>
<reference evidence="1" key="1">
    <citation type="journal article" date="2021" name="Open Biol.">
        <title>Shared evolutionary footprints suggest mitochondrial oxidative damage underlies multiple complex I losses in fungi.</title>
        <authorList>
            <person name="Schikora-Tamarit M.A."/>
            <person name="Marcet-Houben M."/>
            <person name="Nosek J."/>
            <person name="Gabaldon T."/>
        </authorList>
    </citation>
    <scope>NUCLEOTIDE SEQUENCE</scope>
    <source>
        <strain evidence="1">CBS6075</strain>
    </source>
</reference>
<reference evidence="1" key="2">
    <citation type="submission" date="2021-01" db="EMBL/GenBank/DDBJ databases">
        <authorList>
            <person name="Schikora-Tamarit M.A."/>
        </authorList>
    </citation>
    <scope>NUCLEOTIDE SEQUENCE</scope>
    <source>
        <strain evidence="1">CBS6075</strain>
    </source>
</reference>
<gene>
    <name evidence="1" type="ORF">OGAPHI_006614</name>
</gene>
<accession>A0A9P8NXF9</accession>
<dbReference type="Proteomes" id="UP000769157">
    <property type="component" value="Unassembled WGS sequence"/>
</dbReference>
<protein>
    <submittedName>
        <fullName evidence="1">Uncharacterized protein</fullName>
    </submittedName>
</protein>
<keyword evidence="2" id="KW-1185">Reference proteome</keyword>
<dbReference type="RefSeq" id="XP_046058331.1">
    <property type="nucleotide sequence ID" value="XM_046207919.1"/>
</dbReference>
<dbReference type="GeneID" id="70238578"/>
<comment type="caution">
    <text evidence="1">The sequence shown here is derived from an EMBL/GenBank/DDBJ whole genome shotgun (WGS) entry which is preliminary data.</text>
</comment>
<name>A0A9P8NXF9_9ASCO</name>
<organism evidence="1 2">
    <name type="scientific">Ogataea philodendri</name>
    <dbReference type="NCBI Taxonomy" id="1378263"/>
    <lineage>
        <taxon>Eukaryota</taxon>
        <taxon>Fungi</taxon>
        <taxon>Dikarya</taxon>
        <taxon>Ascomycota</taxon>
        <taxon>Saccharomycotina</taxon>
        <taxon>Pichiomycetes</taxon>
        <taxon>Pichiales</taxon>
        <taxon>Pichiaceae</taxon>
        <taxon>Ogataea</taxon>
    </lineage>
</organism>
<evidence type="ECO:0000313" key="2">
    <source>
        <dbReference type="Proteomes" id="UP000769157"/>
    </source>
</evidence>
<sequence>MDLLSLLRILESNGLADTTVASTTPLVQLQVLGQNGNNLLSGVLRKSRVGQNLSKFRVLGDGGVQLLDRLERLLNGRVFGRCGEQCGGVGAVKTKQLNWRLNWGGRCQSSHKLTGCKHELDSVNRCVFLGV</sequence>